<sequence>MLDLPGKEIHIVSKSHPPKALISCVPKVKVVPIFIQVPVDKFRVHATRGATPSGDKNYNYITNGCCKMDLRPDTTYNYYKVLLHIHEIITYSEFQVKKVHSFLATDEGSPMLDNVQERIIAQRKSSCIVRGIGIEKDVSYRSFFLSKEPLGPFVIRIGPAGE</sequence>
<reference evidence="1" key="1">
    <citation type="journal article" date="2023" name="IScience">
        <title>Live-bearing cockroach genome reveals convergent evolutionary mechanisms linked to viviparity in insects and beyond.</title>
        <authorList>
            <person name="Fouks B."/>
            <person name="Harrison M.C."/>
            <person name="Mikhailova A.A."/>
            <person name="Marchal E."/>
            <person name="English S."/>
            <person name="Carruthers M."/>
            <person name="Jennings E.C."/>
            <person name="Chiamaka E.L."/>
            <person name="Frigard R.A."/>
            <person name="Pippel M."/>
            <person name="Attardo G.M."/>
            <person name="Benoit J.B."/>
            <person name="Bornberg-Bauer E."/>
            <person name="Tobe S.S."/>
        </authorList>
    </citation>
    <scope>NUCLEOTIDE SEQUENCE</scope>
    <source>
        <strain evidence="1">Stay&amp;Tobe</strain>
    </source>
</reference>
<comment type="caution">
    <text evidence="1">The sequence shown here is derived from an EMBL/GenBank/DDBJ whole genome shotgun (WGS) entry which is preliminary data.</text>
</comment>
<gene>
    <name evidence="1" type="ORF">L9F63_019662</name>
</gene>
<feature type="non-terminal residue" evidence="1">
    <location>
        <position position="162"/>
    </location>
</feature>
<keyword evidence="2" id="KW-1185">Reference proteome</keyword>
<dbReference type="EMBL" id="JASPKZ010006848">
    <property type="protein sequence ID" value="KAJ9586724.1"/>
    <property type="molecule type" value="Genomic_DNA"/>
</dbReference>
<protein>
    <submittedName>
        <fullName evidence="1">Uncharacterized protein</fullName>
    </submittedName>
</protein>
<organism evidence="1 2">
    <name type="scientific">Diploptera punctata</name>
    <name type="common">Pacific beetle cockroach</name>
    <dbReference type="NCBI Taxonomy" id="6984"/>
    <lineage>
        <taxon>Eukaryota</taxon>
        <taxon>Metazoa</taxon>
        <taxon>Ecdysozoa</taxon>
        <taxon>Arthropoda</taxon>
        <taxon>Hexapoda</taxon>
        <taxon>Insecta</taxon>
        <taxon>Pterygota</taxon>
        <taxon>Neoptera</taxon>
        <taxon>Polyneoptera</taxon>
        <taxon>Dictyoptera</taxon>
        <taxon>Blattodea</taxon>
        <taxon>Blaberoidea</taxon>
        <taxon>Blaberidae</taxon>
        <taxon>Diplopterinae</taxon>
        <taxon>Diploptera</taxon>
    </lineage>
</organism>
<dbReference type="Proteomes" id="UP001233999">
    <property type="component" value="Unassembled WGS sequence"/>
</dbReference>
<evidence type="ECO:0000313" key="1">
    <source>
        <dbReference type="EMBL" id="KAJ9586724.1"/>
    </source>
</evidence>
<dbReference type="AlphaFoldDB" id="A0AAD8EEB2"/>
<evidence type="ECO:0000313" key="2">
    <source>
        <dbReference type="Proteomes" id="UP001233999"/>
    </source>
</evidence>
<feature type="non-terminal residue" evidence="1">
    <location>
        <position position="1"/>
    </location>
</feature>
<proteinExistence type="predicted"/>
<name>A0AAD8EEB2_DIPPU</name>
<reference evidence="1" key="2">
    <citation type="submission" date="2023-05" db="EMBL/GenBank/DDBJ databases">
        <authorList>
            <person name="Fouks B."/>
        </authorList>
    </citation>
    <scope>NUCLEOTIDE SEQUENCE</scope>
    <source>
        <strain evidence="1">Stay&amp;Tobe</strain>
        <tissue evidence="1">Testes</tissue>
    </source>
</reference>
<accession>A0AAD8EEB2</accession>